<evidence type="ECO:0000256" key="4">
    <source>
        <dbReference type="ARBA" id="ARBA00022989"/>
    </source>
</evidence>
<dbReference type="InterPro" id="IPR023845">
    <property type="entry name" value="DUF3817_TM"/>
</dbReference>
<proteinExistence type="predicted"/>
<evidence type="ECO:0000256" key="5">
    <source>
        <dbReference type="ARBA" id="ARBA00023136"/>
    </source>
</evidence>
<protein>
    <recommendedName>
        <fullName evidence="7">DUF3817 domain-containing protein</fullName>
    </recommendedName>
</protein>
<reference evidence="8" key="1">
    <citation type="submission" date="2018-05" db="EMBL/GenBank/DDBJ databases">
        <authorList>
            <person name="Lanie J.A."/>
            <person name="Ng W.-L."/>
            <person name="Kazmierczak K.M."/>
            <person name="Andrzejewski T.M."/>
            <person name="Davidsen T.M."/>
            <person name="Wayne K.J."/>
            <person name="Tettelin H."/>
            <person name="Glass J.I."/>
            <person name="Rusch D."/>
            <person name="Podicherti R."/>
            <person name="Tsui H.-C.T."/>
            <person name="Winkler M.E."/>
        </authorList>
    </citation>
    <scope>NUCLEOTIDE SEQUENCE</scope>
</reference>
<dbReference type="NCBIfam" id="TIGR03954">
    <property type="entry name" value="integ_memb_HG"/>
    <property type="match status" value="1"/>
</dbReference>
<organism evidence="8">
    <name type="scientific">marine metagenome</name>
    <dbReference type="NCBI Taxonomy" id="408172"/>
    <lineage>
        <taxon>unclassified sequences</taxon>
        <taxon>metagenomes</taxon>
        <taxon>ecological metagenomes</taxon>
    </lineage>
</organism>
<dbReference type="PANTHER" id="PTHR40077:SF1">
    <property type="entry name" value="MEMBRANE PROTEIN"/>
    <property type="match status" value="1"/>
</dbReference>
<gene>
    <name evidence="8" type="ORF">METZ01_LOCUS183538</name>
</gene>
<evidence type="ECO:0000256" key="2">
    <source>
        <dbReference type="ARBA" id="ARBA00022475"/>
    </source>
</evidence>
<dbReference type="EMBL" id="UINC01036545">
    <property type="protein sequence ID" value="SVB30684.1"/>
    <property type="molecule type" value="Genomic_DNA"/>
</dbReference>
<evidence type="ECO:0000313" key="8">
    <source>
        <dbReference type="EMBL" id="SVB30684.1"/>
    </source>
</evidence>
<feature type="domain" description="DUF3817" evidence="7">
    <location>
        <begin position="19"/>
        <end position="106"/>
    </location>
</feature>
<feature type="non-terminal residue" evidence="8">
    <location>
        <position position="1"/>
    </location>
</feature>
<name>A0A382CXZ6_9ZZZZ</name>
<evidence type="ECO:0000256" key="3">
    <source>
        <dbReference type="ARBA" id="ARBA00022692"/>
    </source>
</evidence>
<keyword evidence="3 6" id="KW-0812">Transmembrane</keyword>
<dbReference type="PANTHER" id="PTHR40077">
    <property type="entry name" value="MEMBRANE PROTEIN-RELATED"/>
    <property type="match status" value="1"/>
</dbReference>
<keyword evidence="5 6" id="KW-0472">Membrane</keyword>
<keyword evidence="4 6" id="KW-1133">Transmembrane helix</keyword>
<sequence length="116" mass="12845">NRISHSFQAQSSALKRRVLQRLRVVGAIEGTSTLLLFFVAMPLKYLADQPMAVSIVGAIHGGLFLLYCATLAHAMKVHKRQVKWAMKFFVAALLPFGPFVVDKSLKHEIGELPAND</sequence>
<evidence type="ECO:0000256" key="6">
    <source>
        <dbReference type="SAM" id="Phobius"/>
    </source>
</evidence>
<dbReference type="AlphaFoldDB" id="A0A382CXZ6"/>
<accession>A0A382CXZ6</accession>
<evidence type="ECO:0000259" key="7">
    <source>
        <dbReference type="Pfam" id="PF12823"/>
    </source>
</evidence>
<feature type="transmembrane region" description="Helical" evidence="6">
    <location>
        <begin position="21"/>
        <end position="40"/>
    </location>
</feature>
<keyword evidence="2" id="KW-1003">Cell membrane</keyword>
<comment type="subcellular location">
    <subcellularLocation>
        <location evidence="1">Cell membrane</location>
        <topology evidence="1">Multi-pass membrane protein</topology>
    </subcellularLocation>
</comment>
<feature type="transmembrane region" description="Helical" evidence="6">
    <location>
        <begin position="52"/>
        <end position="72"/>
    </location>
</feature>
<evidence type="ECO:0000256" key="1">
    <source>
        <dbReference type="ARBA" id="ARBA00004651"/>
    </source>
</evidence>
<dbReference type="Pfam" id="PF12823">
    <property type="entry name" value="DUF3817"/>
    <property type="match status" value="1"/>
</dbReference>
<dbReference type="GO" id="GO:0005886">
    <property type="term" value="C:plasma membrane"/>
    <property type="evidence" value="ECO:0007669"/>
    <property type="project" value="UniProtKB-SubCell"/>
</dbReference>